<proteinExistence type="predicted"/>
<protein>
    <recommendedName>
        <fullName evidence="1">F-box domain-containing protein</fullName>
    </recommendedName>
</protein>
<feature type="domain" description="F-box" evidence="1">
    <location>
        <begin position="25"/>
        <end position="65"/>
    </location>
</feature>
<dbReference type="SMART" id="SM00256">
    <property type="entry name" value="FBOX"/>
    <property type="match status" value="1"/>
</dbReference>
<dbReference type="SUPFAM" id="SSF81383">
    <property type="entry name" value="F-box domain"/>
    <property type="match status" value="1"/>
</dbReference>
<evidence type="ECO:0000313" key="3">
    <source>
        <dbReference type="Proteomes" id="UP000187203"/>
    </source>
</evidence>
<dbReference type="Proteomes" id="UP000187203">
    <property type="component" value="Unassembled WGS sequence"/>
</dbReference>
<keyword evidence="3" id="KW-1185">Reference proteome</keyword>
<comment type="caution">
    <text evidence="2">The sequence shown here is derived from an EMBL/GenBank/DDBJ whole genome shotgun (WGS) entry which is preliminary data.</text>
</comment>
<dbReference type="Gene3D" id="1.20.1280.50">
    <property type="match status" value="1"/>
</dbReference>
<reference evidence="3" key="1">
    <citation type="submission" date="2013-09" db="EMBL/GenBank/DDBJ databases">
        <title>Corchorus olitorius genome sequencing.</title>
        <authorList>
            <person name="Alam M."/>
            <person name="Haque M.S."/>
            <person name="Islam M.S."/>
            <person name="Emdad E.M."/>
            <person name="Islam M.M."/>
            <person name="Ahmed B."/>
            <person name="Halim A."/>
            <person name="Hossen Q.M.M."/>
            <person name="Hossain M.Z."/>
            <person name="Ahmed R."/>
            <person name="Khan M.M."/>
            <person name="Islam R."/>
            <person name="Rashid M.M."/>
            <person name="Khan S.A."/>
            <person name="Rahman M.S."/>
            <person name="Alam M."/>
            <person name="Yahiya A.S."/>
            <person name="Khan M.S."/>
            <person name="Azam M.S."/>
            <person name="Haque T."/>
            <person name="Lashkar M.Z.H."/>
            <person name="Akhand A.I."/>
            <person name="Morshed G."/>
            <person name="Roy S."/>
            <person name="Uddin K.S."/>
            <person name="Rabeya T."/>
            <person name="Hossain A.S."/>
            <person name="Chowdhury A."/>
            <person name="Snigdha A.R."/>
            <person name="Mortoza M.S."/>
            <person name="Matin S.A."/>
            <person name="Hoque S.M.E."/>
            <person name="Islam M.K."/>
            <person name="Roy D.K."/>
            <person name="Haider R."/>
            <person name="Moosa M.M."/>
            <person name="Elias S.M."/>
            <person name="Hasan A.M."/>
            <person name="Jahan S."/>
            <person name="Shafiuddin M."/>
            <person name="Mahmood N."/>
            <person name="Shommy N.S."/>
        </authorList>
    </citation>
    <scope>NUCLEOTIDE SEQUENCE [LARGE SCALE GENOMIC DNA]</scope>
    <source>
        <strain evidence="3">cv. O-4</strain>
    </source>
</reference>
<dbReference type="Pfam" id="PF00646">
    <property type="entry name" value="F-box"/>
    <property type="match status" value="1"/>
</dbReference>
<evidence type="ECO:0000259" key="1">
    <source>
        <dbReference type="SMART" id="SM00256"/>
    </source>
</evidence>
<dbReference type="InterPro" id="IPR001810">
    <property type="entry name" value="F-box_dom"/>
</dbReference>
<evidence type="ECO:0000313" key="2">
    <source>
        <dbReference type="EMBL" id="OMO96818.1"/>
    </source>
</evidence>
<name>A0A1R3JPN9_9ROSI</name>
<dbReference type="InterPro" id="IPR036047">
    <property type="entry name" value="F-box-like_dom_sf"/>
</dbReference>
<gene>
    <name evidence="2" type="ORF">COLO4_15070</name>
</gene>
<dbReference type="OrthoDB" id="1470835at2759"/>
<dbReference type="AlphaFoldDB" id="A0A1R3JPN9"/>
<dbReference type="PANTHER" id="PTHR33110">
    <property type="entry name" value="F-BOX/KELCH-REPEAT PROTEIN-RELATED"/>
    <property type="match status" value="1"/>
</dbReference>
<organism evidence="2 3">
    <name type="scientific">Corchorus olitorius</name>
    <dbReference type="NCBI Taxonomy" id="93759"/>
    <lineage>
        <taxon>Eukaryota</taxon>
        <taxon>Viridiplantae</taxon>
        <taxon>Streptophyta</taxon>
        <taxon>Embryophyta</taxon>
        <taxon>Tracheophyta</taxon>
        <taxon>Spermatophyta</taxon>
        <taxon>Magnoliopsida</taxon>
        <taxon>eudicotyledons</taxon>
        <taxon>Gunneridae</taxon>
        <taxon>Pentapetalae</taxon>
        <taxon>rosids</taxon>
        <taxon>malvids</taxon>
        <taxon>Malvales</taxon>
        <taxon>Malvaceae</taxon>
        <taxon>Grewioideae</taxon>
        <taxon>Apeibeae</taxon>
        <taxon>Corchorus</taxon>
    </lineage>
</organism>
<dbReference type="STRING" id="93759.A0A1R3JPN9"/>
<accession>A0A1R3JPN9</accession>
<sequence length="378" mass="43153">MDIKLREENAIGGDVPPDMVNWSNLPLDIVEGIIGRLGWRDRCCMRAVCKAWSSVSATHIPSIDKFPWALKRYSVTDHEYQLIYPPLHKQVPPFRREEIQIFHKARAHASSYGWVLFEAVTNPHGLGNFLLNSSTFFLYSPFTSEVITLPESDLPEIHVATFSLDATSPKCVIFGLRKTWKKISIYICSPGDIAWKKYEFGFDLDKPVEHAAYAGGIFYCVFLGGELGAFNLQLKEWTMLTLKGLPDVSFYEARLIASDGDLRVIDHFGTKDLKLLKFDFSKKRWVKENSLNNRVLFIGDTCFSCPAVGELSQLANHVFSCWWWYPHVRCYGTKSDSLQCQNWAQTAESSWIWIEFPSNGIWRANDLMAARLESLALS</sequence>
<dbReference type="Pfam" id="PF03478">
    <property type="entry name" value="Beta-prop_KIB1-4"/>
    <property type="match status" value="1"/>
</dbReference>
<dbReference type="InterPro" id="IPR005174">
    <property type="entry name" value="KIB1-4_b-propeller"/>
</dbReference>
<dbReference type="EMBL" id="AWUE01015552">
    <property type="protein sequence ID" value="OMO96818.1"/>
    <property type="molecule type" value="Genomic_DNA"/>
</dbReference>